<dbReference type="SMART" id="SM00530">
    <property type="entry name" value="HTH_XRE"/>
    <property type="match status" value="1"/>
</dbReference>
<dbReference type="InterPro" id="IPR001387">
    <property type="entry name" value="Cro/C1-type_HTH"/>
</dbReference>
<dbReference type="Pfam" id="PF01381">
    <property type="entry name" value="HTH_3"/>
    <property type="match status" value="1"/>
</dbReference>
<dbReference type="PANTHER" id="PTHR37038">
    <property type="entry name" value="TRANSCRIPTIONAL REGULATOR-RELATED"/>
    <property type="match status" value="1"/>
</dbReference>
<dbReference type="AlphaFoldDB" id="A0A0R1YFH5"/>
<dbReference type="STRING" id="1423754.FC39_GL001054"/>
<name>A0A0R1YFH5_9LACO</name>
<dbReference type="eggNOG" id="ENOG50309Q1">
    <property type="taxonomic scope" value="Bacteria"/>
</dbReference>
<protein>
    <submittedName>
        <fullName evidence="2">Helix-turn-helix protein</fullName>
    </submittedName>
</protein>
<dbReference type="InterPro" id="IPR053163">
    <property type="entry name" value="HTH-type_regulator_Rgg"/>
</dbReference>
<proteinExistence type="predicted"/>
<gene>
    <name evidence="2" type="ORF">FC39_GL001054</name>
</gene>
<dbReference type="Proteomes" id="UP000051223">
    <property type="component" value="Unassembled WGS sequence"/>
</dbReference>
<dbReference type="GO" id="GO:0003677">
    <property type="term" value="F:DNA binding"/>
    <property type="evidence" value="ECO:0007669"/>
    <property type="project" value="InterPro"/>
</dbReference>
<dbReference type="Pfam" id="PF21259">
    <property type="entry name" value="Rgg_C"/>
    <property type="match status" value="1"/>
</dbReference>
<keyword evidence="3" id="KW-1185">Reference proteome</keyword>
<dbReference type="CDD" id="cd00093">
    <property type="entry name" value="HTH_XRE"/>
    <property type="match status" value="1"/>
</dbReference>
<dbReference type="InterPro" id="IPR010057">
    <property type="entry name" value="Transcription_activator_Rgg_C"/>
</dbReference>
<dbReference type="RefSeq" id="WP_025080262.1">
    <property type="nucleotide sequence ID" value="NZ_AZGI01000001.1"/>
</dbReference>
<dbReference type="SUPFAM" id="SSF47413">
    <property type="entry name" value="lambda repressor-like DNA-binding domains"/>
    <property type="match status" value="1"/>
</dbReference>
<dbReference type="PATRIC" id="fig|1423754.3.peg.1085"/>
<dbReference type="Gene3D" id="1.10.260.40">
    <property type="entry name" value="lambda repressor-like DNA-binding domains"/>
    <property type="match status" value="1"/>
</dbReference>
<evidence type="ECO:0000313" key="3">
    <source>
        <dbReference type="Proteomes" id="UP000051223"/>
    </source>
</evidence>
<dbReference type="Gene3D" id="1.25.40.400">
    <property type="match status" value="1"/>
</dbReference>
<dbReference type="EMBL" id="AZGI01000001">
    <property type="protein sequence ID" value="KRM41248.1"/>
    <property type="molecule type" value="Genomic_DNA"/>
</dbReference>
<evidence type="ECO:0000259" key="1">
    <source>
        <dbReference type="PROSITE" id="PS50943"/>
    </source>
</evidence>
<reference evidence="2 3" key="1">
    <citation type="journal article" date="2015" name="Genome Announc.">
        <title>Expanding the biotechnology potential of lactobacilli through comparative genomics of 213 strains and associated genera.</title>
        <authorList>
            <person name="Sun Z."/>
            <person name="Harris H.M."/>
            <person name="McCann A."/>
            <person name="Guo C."/>
            <person name="Argimon S."/>
            <person name="Zhang W."/>
            <person name="Yang X."/>
            <person name="Jeffery I.B."/>
            <person name="Cooney J.C."/>
            <person name="Kagawa T.F."/>
            <person name="Liu W."/>
            <person name="Song Y."/>
            <person name="Salvetti E."/>
            <person name="Wrobel A."/>
            <person name="Rasinkangas P."/>
            <person name="Parkhill J."/>
            <person name="Rea M.C."/>
            <person name="O'Sullivan O."/>
            <person name="Ritari J."/>
            <person name="Douillard F.P."/>
            <person name="Paul Ross R."/>
            <person name="Yang R."/>
            <person name="Briner A.E."/>
            <person name="Felis G.E."/>
            <person name="de Vos W.M."/>
            <person name="Barrangou R."/>
            <person name="Klaenhammer T.R."/>
            <person name="Caufield P.W."/>
            <person name="Cui Y."/>
            <person name="Zhang H."/>
            <person name="O'Toole P.W."/>
        </authorList>
    </citation>
    <scope>NUCLEOTIDE SEQUENCE [LARGE SCALE GENOMIC DNA]</scope>
    <source>
        <strain evidence="2 3">DSM 5661</strain>
    </source>
</reference>
<sequence length="285" mass="33694">MFYQSNKFNIQFKKIRRSKGISIEKATNGITSKSHLSSWENGKTTMDLDIFIKLLNRINVQPSDFFKEYESYELRIYTDDVVKMYANNDVIELRELIKILKSNYQLNPQNKTIFFRLAIAANFYLDLSGYNLFSEKDTSLLWLHFSEIEKWYIEDIILFGNTQLLLNSVQVYQAARSLISHSVECNQINNTMVLNTVINVVFVLLKKKKVKLATKILEIISKQNITDDHAFELIRMQFMQMLIDYINNKNEKNMQIFFEALKILKFNNEVDNFNFAFSQIKDIYK</sequence>
<feature type="domain" description="HTH cro/C1-type" evidence="1">
    <location>
        <begin position="12"/>
        <end position="65"/>
    </location>
</feature>
<dbReference type="OrthoDB" id="9805856at2"/>
<evidence type="ECO:0000313" key="2">
    <source>
        <dbReference type="EMBL" id="KRM41248.1"/>
    </source>
</evidence>
<dbReference type="PROSITE" id="PS50943">
    <property type="entry name" value="HTH_CROC1"/>
    <property type="match status" value="1"/>
</dbReference>
<comment type="caution">
    <text evidence="2">The sequence shown here is derived from an EMBL/GenBank/DDBJ whole genome shotgun (WGS) entry which is preliminary data.</text>
</comment>
<organism evidence="2 3">
    <name type="scientific">Lactobacillus hamsteri DSM 5661 = JCM 6256</name>
    <dbReference type="NCBI Taxonomy" id="1423754"/>
    <lineage>
        <taxon>Bacteria</taxon>
        <taxon>Bacillati</taxon>
        <taxon>Bacillota</taxon>
        <taxon>Bacilli</taxon>
        <taxon>Lactobacillales</taxon>
        <taxon>Lactobacillaceae</taxon>
        <taxon>Lactobacillus</taxon>
    </lineage>
</organism>
<dbReference type="InterPro" id="IPR010982">
    <property type="entry name" value="Lambda_DNA-bd_dom_sf"/>
</dbReference>
<accession>A0A0R1YFH5</accession>